<feature type="chain" id="PRO_5040855527" evidence="2">
    <location>
        <begin position="30"/>
        <end position="657"/>
    </location>
</feature>
<proteinExistence type="predicted"/>
<dbReference type="OrthoDB" id="5427350at2759"/>
<dbReference type="InterPro" id="IPR053143">
    <property type="entry name" value="Arylsulfate_ST"/>
</dbReference>
<dbReference type="InterPro" id="IPR039535">
    <property type="entry name" value="ASST-like"/>
</dbReference>
<comment type="caution">
    <text evidence="3">The sequence shown here is derived from an EMBL/GenBank/DDBJ whole genome shotgun (WGS) entry which is preliminary data.</text>
</comment>
<dbReference type="Pfam" id="PF14269">
    <property type="entry name" value="Arylsulfotran_2"/>
    <property type="match status" value="1"/>
</dbReference>
<dbReference type="PANTHER" id="PTHR35340">
    <property type="entry name" value="PQQ ENZYME REPEAT PROTEIN-RELATED"/>
    <property type="match status" value="1"/>
</dbReference>
<keyword evidence="4" id="KW-1185">Reference proteome</keyword>
<accession>A0A9W7SIW0</accession>
<dbReference type="InterPro" id="IPR011047">
    <property type="entry name" value="Quinoprotein_ADH-like_sf"/>
</dbReference>
<gene>
    <name evidence="3" type="ORF">Tdes44962_MAKER05806</name>
</gene>
<feature type="transmembrane region" description="Helical" evidence="1">
    <location>
        <begin position="628"/>
        <end position="647"/>
    </location>
</feature>
<keyword evidence="1" id="KW-1133">Transmembrane helix</keyword>
<dbReference type="PANTHER" id="PTHR35340:SF5">
    <property type="entry name" value="ASST-DOMAIN-CONTAINING PROTEIN"/>
    <property type="match status" value="1"/>
</dbReference>
<reference evidence="3 4" key="1">
    <citation type="journal article" date="2018" name="IMA Fungus">
        <title>IMA Genome-F 10: Nine draft genome sequences of Claviceps purpurea s.lat., including C. arundinis, C. humidiphila, and C. cf. spartinae, pseudomolecules for the pitch canker pathogen Fusarium circinatum, draft genome of Davidsoniella eucalypti, Grosmannia galeiformis, Quambalaria eucalypti, and Teratosphaeria destructans.</title>
        <authorList>
            <person name="Wingfield B.D."/>
            <person name="Liu M."/>
            <person name="Nguyen H.D."/>
            <person name="Lane F.A."/>
            <person name="Morgan S.W."/>
            <person name="De Vos L."/>
            <person name="Wilken P.M."/>
            <person name="Duong T.A."/>
            <person name="Aylward J."/>
            <person name="Coetzee M.P."/>
            <person name="Dadej K."/>
            <person name="De Beer Z.W."/>
            <person name="Findlay W."/>
            <person name="Havenga M."/>
            <person name="Kolarik M."/>
            <person name="Menzies J.G."/>
            <person name="Naidoo K."/>
            <person name="Pochopski O."/>
            <person name="Shoukouhi P."/>
            <person name="Santana Q.C."/>
            <person name="Seifert K.A."/>
            <person name="Soal N."/>
            <person name="Steenkamp E.T."/>
            <person name="Tatham C.T."/>
            <person name="van der Nest M.A."/>
            <person name="Wingfield M.J."/>
        </authorList>
    </citation>
    <scope>NUCLEOTIDE SEQUENCE [LARGE SCALE GENOMIC DNA]</scope>
    <source>
        <strain evidence="3">CMW44962</strain>
    </source>
</reference>
<dbReference type="SUPFAM" id="SSF50998">
    <property type="entry name" value="Quinoprotein alcohol dehydrogenase-like"/>
    <property type="match status" value="1"/>
</dbReference>
<dbReference type="Proteomes" id="UP001138500">
    <property type="component" value="Unassembled WGS sequence"/>
</dbReference>
<evidence type="ECO:0000256" key="1">
    <source>
        <dbReference type="SAM" id="Phobius"/>
    </source>
</evidence>
<dbReference type="AlphaFoldDB" id="A0A9W7SIW0"/>
<keyword evidence="2" id="KW-0732">Signal</keyword>
<organism evidence="3 4">
    <name type="scientific">Teratosphaeria destructans</name>
    <dbReference type="NCBI Taxonomy" id="418781"/>
    <lineage>
        <taxon>Eukaryota</taxon>
        <taxon>Fungi</taxon>
        <taxon>Dikarya</taxon>
        <taxon>Ascomycota</taxon>
        <taxon>Pezizomycotina</taxon>
        <taxon>Dothideomycetes</taxon>
        <taxon>Dothideomycetidae</taxon>
        <taxon>Mycosphaerellales</taxon>
        <taxon>Teratosphaeriaceae</taxon>
        <taxon>Teratosphaeria</taxon>
    </lineage>
</organism>
<evidence type="ECO:0000313" key="4">
    <source>
        <dbReference type="Proteomes" id="UP001138500"/>
    </source>
</evidence>
<protein>
    <submittedName>
        <fullName evidence="3">Arylsulfotransferase (ASST)</fullName>
    </submittedName>
</protein>
<feature type="signal peptide" evidence="2">
    <location>
        <begin position="1"/>
        <end position="29"/>
    </location>
</feature>
<dbReference type="EMBL" id="RIBY02002467">
    <property type="protein sequence ID" value="KAH9812165.1"/>
    <property type="molecule type" value="Genomic_DNA"/>
</dbReference>
<sequence length="657" mass="73297">MHRLQHDRRGCRALTFLNWSILLIAFCQAAGPDTSPSPYDAALDEGSQGTYPTSSFLTTKLKAPKVNFRTYTPECSDGYYLLTPKGHKVKNPGPMILDSRGDPVWSQHFDNEFGGQAYDLQVKGGNLTFWLGDDRIRGHGDGHFHMLDSGYDVVNQFGAANGLSADLHEFLITPDSTGIVISFNIAQHEVQSVGRKFQDEWNQFIWDCVFQEIDLETGNVKFQWIASEHVNLTSTYRTLTDSRVASMGNGDAGTQQNPFDWFHMNSVDKDEHGNYLICARYTHAVYYISGRDGSVLWTLGGKDNRFKDLTSGHALNFAWQHDARFVSFNDFTNIYTRPNQTEGFTTKLMTIFDNAADDWDYTYGPPYSRGMLLEVTYPTPGSGKGKGKAILEENLGKTSVQLSSKDHEKMSRVDEEKVQKITGDDQAHTVRLIQSYVHPQQIRSSAQGSMSLIHHAHPTSSNKSDAHVLIGYGINPVVAEYSSNGTLLCDLRFGAKKGWETGDIQSYRAFKVPTSDWIGRPYFPPAIAAKANTVYVSWSGATEVREWLLQVSAEKRAVEDGRWTDVARVPKTGFETAIVLPTEWQGVRNLRVSALDKNGQLLKHGVSGVLQRGLLRHAARVGISDSGALYMSAGVMLVACASIMLFLTRVLRRHGRR</sequence>
<evidence type="ECO:0000256" key="2">
    <source>
        <dbReference type="SAM" id="SignalP"/>
    </source>
</evidence>
<reference evidence="3 4" key="2">
    <citation type="journal article" date="2021" name="Curr. Genet.">
        <title>Genetic response to nitrogen starvation in the aggressive Eucalyptus foliar pathogen Teratosphaeria destructans.</title>
        <authorList>
            <person name="Havenga M."/>
            <person name="Wingfield B.D."/>
            <person name="Wingfield M.J."/>
            <person name="Dreyer L.L."/>
            <person name="Roets F."/>
            <person name="Aylward J."/>
        </authorList>
    </citation>
    <scope>NUCLEOTIDE SEQUENCE [LARGE SCALE GENOMIC DNA]</scope>
    <source>
        <strain evidence="3">CMW44962</strain>
    </source>
</reference>
<keyword evidence="1" id="KW-0472">Membrane</keyword>
<name>A0A9W7SIW0_9PEZI</name>
<evidence type="ECO:0000313" key="3">
    <source>
        <dbReference type="EMBL" id="KAH9812165.1"/>
    </source>
</evidence>
<keyword evidence="1" id="KW-0812">Transmembrane</keyword>